<dbReference type="Proteomes" id="UP000181884">
    <property type="component" value="Unassembled WGS sequence"/>
</dbReference>
<dbReference type="PANTHER" id="PTHR30185:SF12">
    <property type="entry name" value="TRANSCRIPTIONAL REGULATOR MANR"/>
    <property type="match status" value="1"/>
</dbReference>
<keyword evidence="1" id="KW-0808">Transferase</keyword>
<dbReference type="Pfam" id="PF00359">
    <property type="entry name" value="PTS_EIIA_2"/>
    <property type="match status" value="1"/>
</dbReference>
<evidence type="ECO:0000259" key="6">
    <source>
        <dbReference type="PROSITE" id="PS51094"/>
    </source>
</evidence>
<dbReference type="EMBL" id="JXKH01000002">
    <property type="protein sequence ID" value="OJG19343.1"/>
    <property type="molecule type" value="Genomic_DNA"/>
</dbReference>
<dbReference type="PROSITE" id="PS51099">
    <property type="entry name" value="PTS_EIIB_TYPE_2"/>
    <property type="match status" value="1"/>
</dbReference>
<accession>A0A1L8RHY6</accession>
<dbReference type="Gene3D" id="1.10.10.10">
    <property type="entry name" value="Winged helix-like DNA-binding domain superfamily/Winged helix DNA-binding domain"/>
    <property type="match status" value="2"/>
</dbReference>
<dbReference type="SUPFAM" id="SSF52794">
    <property type="entry name" value="PTS system IIB component-like"/>
    <property type="match status" value="1"/>
</dbReference>
<dbReference type="InterPro" id="IPR036388">
    <property type="entry name" value="WH-like_DNA-bd_sf"/>
</dbReference>
<evidence type="ECO:0000256" key="3">
    <source>
        <dbReference type="ARBA" id="ARBA00023015"/>
    </source>
</evidence>
<keyword evidence="10" id="KW-1185">Reference proteome</keyword>
<dbReference type="InterPro" id="IPR007737">
    <property type="entry name" value="Mga_HTH"/>
</dbReference>
<keyword evidence="4" id="KW-0010">Activator</keyword>
<dbReference type="Gene3D" id="1.10.1790.10">
    <property type="entry name" value="PRD domain"/>
    <property type="match status" value="2"/>
</dbReference>
<dbReference type="Gene3D" id="3.40.50.2300">
    <property type="match status" value="1"/>
</dbReference>
<dbReference type="SUPFAM" id="SSF55804">
    <property type="entry name" value="Phoshotransferase/anion transport protein"/>
    <property type="match status" value="1"/>
</dbReference>
<feature type="domain" description="PTS EIIB type-2" evidence="7">
    <location>
        <begin position="397"/>
        <end position="486"/>
    </location>
</feature>
<gene>
    <name evidence="9" type="ORF">RU97_GL000914</name>
</gene>
<dbReference type="InterPro" id="IPR036634">
    <property type="entry name" value="PRD_sf"/>
</dbReference>
<evidence type="ECO:0000256" key="4">
    <source>
        <dbReference type="ARBA" id="ARBA00023159"/>
    </source>
</evidence>
<feature type="domain" description="PTS EIIA type-2" evidence="6">
    <location>
        <begin position="489"/>
        <end position="638"/>
    </location>
</feature>
<evidence type="ECO:0000313" key="9">
    <source>
        <dbReference type="EMBL" id="OJG19343.1"/>
    </source>
</evidence>
<dbReference type="PROSITE" id="PS51094">
    <property type="entry name" value="PTS_EIIA_TYPE_2"/>
    <property type="match status" value="1"/>
</dbReference>
<feature type="domain" description="PRD" evidence="8">
    <location>
        <begin position="284"/>
        <end position="391"/>
    </location>
</feature>
<dbReference type="InterPro" id="IPR050661">
    <property type="entry name" value="BglG_antiterminators"/>
</dbReference>
<keyword evidence="5" id="KW-0804">Transcription</keyword>
<dbReference type="Pfam" id="PF00874">
    <property type="entry name" value="PRD"/>
    <property type="match status" value="2"/>
</dbReference>
<evidence type="ECO:0000256" key="5">
    <source>
        <dbReference type="ARBA" id="ARBA00023163"/>
    </source>
</evidence>
<comment type="caution">
    <text evidence="9">The sequence shown here is derived from an EMBL/GenBank/DDBJ whole genome shotgun (WGS) entry which is preliminary data.</text>
</comment>
<dbReference type="PANTHER" id="PTHR30185">
    <property type="entry name" value="CRYPTIC BETA-GLUCOSIDE BGL OPERON ANTITERMINATOR"/>
    <property type="match status" value="1"/>
</dbReference>
<dbReference type="InterPro" id="IPR003501">
    <property type="entry name" value="PTS_EIIB_2/3"/>
</dbReference>
<dbReference type="Gene3D" id="3.40.930.10">
    <property type="entry name" value="Mannitol-specific EII, Chain A"/>
    <property type="match status" value="1"/>
</dbReference>
<dbReference type="Pfam" id="PF05043">
    <property type="entry name" value="Mga"/>
    <property type="match status" value="1"/>
</dbReference>
<evidence type="ECO:0000259" key="8">
    <source>
        <dbReference type="PROSITE" id="PS51372"/>
    </source>
</evidence>
<sequence>MRQERLIRYLSEHEIVSVDELLNEFHISVRTLTNDIRFASELGESKGFAIKRIRGRGYRLEVTEEDTFARFIQEMEVENSTSDDPEKRLKNLELTLLFQEDYITLQQLADLMEVSLTTIKQDLKKTNDFFTAQQLKLHSKAHYGIKVIGNEREKRQTIIALLKSNLEVPVSTMQYQTFEANFDEEKIRAFLTAAIDRYDLKTNDVVFANIVQHLKLLAFRIAQNNLIIETVPANLEPSSTKYREFTEDISEFLAETYQIQLPESEKDYLLEQLRGKITVLDDEESNQRLRAAIAGALNQLDEKYKTRFSKDLELQNALLLHVSPLLQRLYTGHQLDNPLIEDIYTRYANVFNLAIEFIASLNADLNTTISKDEIGYLAIYFTASLEKQSAQELEQYRKIAVICATGGGASYLLKVTLERLFANANVETFSAMELAKIDQSYDLVISTIPLENPPAKIPIVYTKAVLTDVEIRKIEQDLNLLRENKLQSVDVNQRLLQLFRPEWFGITDKDYLTTLKDTAITLENEGAAEKGFSASVLEREEMIDTIYRNGVGGPHPMEAMAIHEGIDVRLFRPNQQYQGKPVRIFFLINIAKGHLTLHKEISHLLIRMMEDQELERQLTKITNYQEFMMYVTHLLEKGPR</sequence>
<dbReference type="GO" id="GO:0006355">
    <property type="term" value="P:regulation of DNA-templated transcription"/>
    <property type="evidence" value="ECO:0007669"/>
    <property type="project" value="InterPro"/>
</dbReference>
<proteinExistence type="predicted"/>
<dbReference type="AlphaFoldDB" id="A0A1L8RHY6"/>
<dbReference type="InterPro" id="IPR002178">
    <property type="entry name" value="PTS_EIIA_type-2_dom"/>
</dbReference>
<evidence type="ECO:0000259" key="7">
    <source>
        <dbReference type="PROSITE" id="PS51099"/>
    </source>
</evidence>
<dbReference type="SUPFAM" id="SSF63520">
    <property type="entry name" value="PTS-regulatory domain, PRD"/>
    <property type="match status" value="2"/>
</dbReference>
<keyword evidence="2" id="KW-0677">Repeat</keyword>
<evidence type="ECO:0000256" key="1">
    <source>
        <dbReference type="ARBA" id="ARBA00022679"/>
    </source>
</evidence>
<keyword evidence="3" id="KW-0805">Transcription regulation</keyword>
<dbReference type="GO" id="GO:0008982">
    <property type="term" value="F:protein-N(PI)-phosphohistidine-sugar phosphotransferase activity"/>
    <property type="evidence" value="ECO:0007669"/>
    <property type="project" value="InterPro"/>
</dbReference>
<dbReference type="GO" id="GO:0009401">
    <property type="term" value="P:phosphoenolpyruvate-dependent sugar phosphotransferase system"/>
    <property type="evidence" value="ECO:0007669"/>
    <property type="project" value="InterPro"/>
</dbReference>
<reference evidence="9 10" key="1">
    <citation type="submission" date="2014-12" db="EMBL/GenBank/DDBJ databases">
        <title>Draft genome sequences of 29 type strains of Enterococci.</title>
        <authorList>
            <person name="Zhong Z."/>
            <person name="Sun Z."/>
            <person name="Liu W."/>
            <person name="Zhang W."/>
            <person name="Zhang H."/>
        </authorList>
    </citation>
    <scope>NUCLEOTIDE SEQUENCE [LARGE SCALE GENOMIC DNA]</scope>
    <source>
        <strain evidence="9 10">DSM 17029</strain>
    </source>
</reference>
<dbReference type="InterPro" id="IPR013011">
    <property type="entry name" value="PTS_EIIB_2"/>
</dbReference>
<dbReference type="STRING" id="214095.RU97_GL000914"/>
<evidence type="ECO:0000256" key="2">
    <source>
        <dbReference type="ARBA" id="ARBA00022737"/>
    </source>
</evidence>
<dbReference type="InterPro" id="IPR013196">
    <property type="entry name" value="HTH_11"/>
</dbReference>
<organism evidence="9 10">
    <name type="scientific">Enterococcus canis</name>
    <dbReference type="NCBI Taxonomy" id="214095"/>
    <lineage>
        <taxon>Bacteria</taxon>
        <taxon>Bacillati</taxon>
        <taxon>Bacillota</taxon>
        <taxon>Bacilli</taxon>
        <taxon>Lactobacillales</taxon>
        <taxon>Enterococcaceae</taxon>
        <taxon>Enterococcus</taxon>
    </lineage>
</organism>
<dbReference type="InterPro" id="IPR011608">
    <property type="entry name" value="PRD"/>
</dbReference>
<name>A0A1L8RHY6_9ENTE</name>
<dbReference type="CDD" id="cd05568">
    <property type="entry name" value="PTS_IIB_bgl_like"/>
    <property type="match status" value="1"/>
</dbReference>
<dbReference type="InterPro" id="IPR016152">
    <property type="entry name" value="PTrfase/Anion_transptr"/>
</dbReference>
<feature type="domain" description="PRD" evidence="8">
    <location>
        <begin position="178"/>
        <end position="283"/>
    </location>
</feature>
<dbReference type="Pfam" id="PF08279">
    <property type="entry name" value="HTH_11"/>
    <property type="match status" value="1"/>
</dbReference>
<dbReference type="PROSITE" id="PS51372">
    <property type="entry name" value="PRD_2"/>
    <property type="match status" value="2"/>
</dbReference>
<protein>
    <submittedName>
        <fullName evidence="9">Uncharacterized protein</fullName>
    </submittedName>
</protein>
<dbReference type="Pfam" id="PF02302">
    <property type="entry name" value="PTS_IIB"/>
    <property type="match status" value="1"/>
</dbReference>
<dbReference type="InterPro" id="IPR036095">
    <property type="entry name" value="PTS_EIIB-like_sf"/>
</dbReference>
<evidence type="ECO:0000313" key="10">
    <source>
        <dbReference type="Proteomes" id="UP000181884"/>
    </source>
</evidence>
<dbReference type="RefSeq" id="WP_067389814.1">
    <property type="nucleotide sequence ID" value="NZ_JXKH01000002.1"/>
</dbReference>